<dbReference type="AlphaFoldDB" id="U5QPH0"/>
<dbReference type="HOGENOM" id="CLU_101335_1_0_3"/>
<dbReference type="Proteomes" id="UP000017396">
    <property type="component" value="Chromosome"/>
</dbReference>
<dbReference type="PANTHER" id="PTHR38009">
    <property type="entry name" value="CONSERVED HYPOTHETICAL PHAGE TAIL PROTEIN"/>
    <property type="match status" value="1"/>
</dbReference>
<gene>
    <name evidence="1" type="ORF">GKIL_3339</name>
</gene>
<dbReference type="PATRIC" id="fig|1183438.3.peg.3282"/>
<organism evidence="1 2">
    <name type="scientific">Gloeobacter kilaueensis (strain ATCC BAA-2537 / CCAP 1431/1 / ULC 316 / JS1)</name>
    <dbReference type="NCBI Taxonomy" id="1183438"/>
    <lineage>
        <taxon>Bacteria</taxon>
        <taxon>Bacillati</taxon>
        <taxon>Cyanobacteriota</taxon>
        <taxon>Cyanophyceae</taxon>
        <taxon>Gloeobacterales</taxon>
        <taxon>Gloeobacteraceae</taxon>
        <taxon>Gloeobacter</taxon>
    </lineage>
</organism>
<sequence length="154" mass="16827">MATGEFLTNCKFYFEADGITDKVISEIRGLVCSSPVGGAENVQGSSKNGAKTRQVTPTVERFTHVIVKLVATNDVDLYQWYEKCNKNDAGGSSWRTNRKASSITAYGQDGSMQARWEIVNSYPCKYGGPDFGAGQSSMATETLELVHEGIKRVL</sequence>
<dbReference type="OrthoDB" id="529773at2"/>
<accession>U5QPH0</accession>
<dbReference type="PANTHER" id="PTHR38009:SF1">
    <property type="entry name" value="CONSERVED HYPOTHETICAL PHAGE TAIL PROTEIN"/>
    <property type="match status" value="1"/>
</dbReference>
<keyword evidence="2" id="KW-1185">Reference proteome</keyword>
<evidence type="ECO:0000313" key="1">
    <source>
        <dbReference type="EMBL" id="AGY59585.1"/>
    </source>
</evidence>
<dbReference type="KEGG" id="glj:GKIL_3339"/>
<dbReference type="NCBIfam" id="TIGR02241">
    <property type="entry name" value="conserved hypothetical phage tail region protein"/>
    <property type="match status" value="1"/>
</dbReference>
<proteinExistence type="predicted"/>
<dbReference type="InterPro" id="IPR011747">
    <property type="entry name" value="CHP02241"/>
</dbReference>
<dbReference type="eggNOG" id="ENOG5032R2W">
    <property type="taxonomic scope" value="Bacteria"/>
</dbReference>
<evidence type="ECO:0000313" key="2">
    <source>
        <dbReference type="Proteomes" id="UP000017396"/>
    </source>
</evidence>
<dbReference type="GO" id="GO:0005198">
    <property type="term" value="F:structural molecule activity"/>
    <property type="evidence" value="ECO:0007669"/>
    <property type="project" value="InterPro"/>
</dbReference>
<name>U5QPH0_GLOK1</name>
<protein>
    <recommendedName>
        <fullName evidence="3">Phage tail protein</fullName>
    </recommendedName>
</protein>
<dbReference type="EMBL" id="CP003587">
    <property type="protein sequence ID" value="AGY59585.1"/>
    <property type="molecule type" value="Genomic_DNA"/>
</dbReference>
<reference evidence="1 2" key="1">
    <citation type="journal article" date="2013" name="PLoS ONE">
        <title>Cultivation and Complete Genome Sequencing of Gloeobacter kilaueensis sp. nov., from a Lava Cave in Kilauea Caldera, Hawai'i.</title>
        <authorList>
            <person name="Saw J.H."/>
            <person name="Schatz M."/>
            <person name="Brown M.V."/>
            <person name="Kunkel D.D."/>
            <person name="Foster J.S."/>
            <person name="Shick H."/>
            <person name="Christensen S."/>
            <person name="Hou S."/>
            <person name="Wan X."/>
            <person name="Donachie S.P."/>
        </authorList>
    </citation>
    <scope>NUCLEOTIDE SEQUENCE [LARGE SCALE GENOMIC DNA]</scope>
    <source>
        <strain evidence="2">JS</strain>
    </source>
</reference>
<dbReference type="RefSeq" id="WP_023174876.1">
    <property type="nucleotide sequence ID" value="NC_022600.1"/>
</dbReference>
<dbReference type="InterPro" id="IPR010667">
    <property type="entry name" value="Phage_T4_Gp19"/>
</dbReference>
<dbReference type="STRING" id="1183438.GKIL_3339"/>
<evidence type="ECO:0008006" key="3">
    <source>
        <dbReference type="Google" id="ProtNLM"/>
    </source>
</evidence>
<dbReference type="Pfam" id="PF06841">
    <property type="entry name" value="Phage_T4_gp19"/>
    <property type="match status" value="1"/>
</dbReference>